<dbReference type="AlphaFoldDB" id="A0A363UMV9"/>
<evidence type="ECO:0000256" key="1">
    <source>
        <dbReference type="SAM" id="MobiDB-lite"/>
    </source>
</evidence>
<reference evidence="2 3" key="1">
    <citation type="submission" date="2018-05" db="EMBL/GenBank/DDBJ databases">
        <title>Abyssibacter profundi OUC007T gen. nov., sp. nov, a marine bacterium isolated from seawater of the Mariana Trench.</title>
        <authorList>
            <person name="Zhou S."/>
        </authorList>
    </citation>
    <scope>NUCLEOTIDE SEQUENCE [LARGE SCALE GENOMIC DNA]</scope>
    <source>
        <strain evidence="2 3">OUC007</strain>
    </source>
</reference>
<dbReference type="Proteomes" id="UP000251800">
    <property type="component" value="Unassembled WGS sequence"/>
</dbReference>
<keyword evidence="3" id="KW-1185">Reference proteome</keyword>
<comment type="caution">
    <text evidence="2">The sequence shown here is derived from an EMBL/GenBank/DDBJ whole genome shotgun (WGS) entry which is preliminary data.</text>
</comment>
<dbReference type="PROSITE" id="PS51257">
    <property type="entry name" value="PROKAR_LIPOPROTEIN"/>
    <property type="match status" value="1"/>
</dbReference>
<evidence type="ECO:0000313" key="3">
    <source>
        <dbReference type="Proteomes" id="UP000251800"/>
    </source>
</evidence>
<protein>
    <recommendedName>
        <fullName evidence="4">Lipoprotein</fullName>
    </recommendedName>
</protein>
<organism evidence="2 3">
    <name type="scientific">Abyssibacter profundi</name>
    <dbReference type="NCBI Taxonomy" id="2182787"/>
    <lineage>
        <taxon>Bacteria</taxon>
        <taxon>Pseudomonadati</taxon>
        <taxon>Pseudomonadota</taxon>
        <taxon>Gammaproteobacteria</taxon>
        <taxon>Chromatiales</taxon>
        <taxon>Oceanococcaceae</taxon>
        <taxon>Abyssibacter</taxon>
    </lineage>
</organism>
<name>A0A363UMV9_9GAMM</name>
<evidence type="ECO:0008006" key="4">
    <source>
        <dbReference type="Google" id="ProtNLM"/>
    </source>
</evidence>
<gene>
    <name evidence="2" type="ORF">DEH80_04925</name>
</gene>
<dbReference type="RefSeq" id="WP_109719372.1">
    <property type="nucleotide sequence ID" value="NZ_QEQK01000004.1"/>
</dbReference>
<accession>A0A363UMV9</accession>
<feature type="region of interest" description="Disordered" evidence="1">
    <location>
        <begin position="82"/>
        <end position="102"/>
    </location>
</feature>
<proteinExistence type="predicted"/>
<feature type="compositionally biased region" description="Low complexity" evidence="1">
    <location>
        <begin position="82"/>
        <end position="94"/>
    </location>
</feature>
<sequence>MHSKTLFTAVLALAAAGCASTPCDLDEPYHRAVAYPYLKDGPGVAAPEPTDEFRIPQVPESVEFAKDDTSGDEHACLEVPAPLPEFEAAPAQPEEPAETEQG</sequence>
<evidence type="ECO:0000313" key="2">
    <source>
        <dbReference type="EMBL" id="PWN56775.1"/>
    </source>
</evidence>
<dbReference type="EMBL" id="QEQK01000004">
    <property type="protein sequence ID" value="PWN56775.1"/>
    <property type="molecule type" value="Genomic_DNA"/>
</dbReference>